<evidence type="ECO:0000313" key="2">
    <source>
        <dbReference type="EMBL" id="KAK8091255.1"/>
    </source>
</evidence>
<reference evidence="2 3" key="1">
    <citation type="submission" date="2023-01" db="EMBL/GenBank/DDBJ databases">
        <title>Analysis of 21 Apiospora genomes using comparative genomics revels a genus with tremendous synthesis potential of carbohydrate active enzymes and secondary metabolites.</title>
        <authorList>
            <person name="Sorensen T."/>
        </authorList>
    </citation>
    <scope>NUCLEOTIDE SEQUENCE [LARGE SCALE GENOMIC DNA]</scope>
    <source>
        <strain evidence="2 3">CBS 135458</strain>
    </source>
</reference>
<gene>
    <name evidence="2" type="ORF">PG994_000760</name>
</gene>
<sequence length="155" mass="16584">MKFSVVGTWLLLNISEINDGVPTFPSLTWGAAPEGVIIYTASGWVSAAIVATEARWRPTAKPHTAADLAVIANHSLAYTGPYAVNASYTPPVGEDPKLGQVVHGPLVVAEDPSIVGTTFMRGFRLWEEGEVLELVLRSSNASSNTSSTLFWERVG</sequence>
<accession>A0ABR1X763</accession>
<organism evidence="2 3">
    <name type="scientific">Apiospora phragmitis</name>
    <dbReference type="NCBI Taxonomy" id="2905665"/>
    <lineage>
        <taxon>Eukaryota</taxon>
        <taxon>Fungi</taxon>
        <taxon>Dikarya</taxon>
        <taxon>Ascomycota</taxon>
        <taxon>Pezizomycotina</taxon>
        <taxon>Sordariomycetes</taxon>
        <taxon>Xylariomycetidae</taxon>
        <taxon>Amphisphaeriales</taxon>
        <taxon>Apiosporaceae</taxon>
        <taxon>Apiospora</taxon>
    </lineage>
</organism>
<feature type="domain" description="Lipocalin-like" evidence="1">
    <location>
        <begin position="6"/>
        <end position="154"/>
    </location>
</feature>
<dbReference type="EMBL" id="JAQQWL010000001">
    <property type="protein sequence ID" value="KAK8091255.1"/>
    <property type="molecule type" value="Genomic_DNA"/>
</dbReference>
<keyword evidence="3" id="KW-1185">Reference proteome</keyword>
<dbReference type="RefSeq" id="XP_066722801.1">
    <property type="nucleotide sequence ID" value="XM_066852169.1"/>
</dbReference>
<comment type="caution">
    <text evidence="2">The sequence shown here is derived from an EMBL/GenBank/DDBJ whole genome shotgun (WGS) entry which is preliminary data.</text>
</comment>
<proteinExistence type="predicted"/>
<protein>
    <recommendedName>
        <fullName evidence="1">Lipocalin-like domain-containing protein</fullName>
    </recommendedName>
</protein>
<name>A0ABR1X763_9PEZI</name>
<dbReference type="InterPro" id="IPR024311">
    <property type="entry name" value="Lipocalin-like"/>
</dbReference>
<evidence type="ECO:0000313" key="3">
    <source>
        <dbReference type="Proteomes" id="UP001480595"/>
    </source>
</evidence>
<dbReference type="Pfam" id="PF13924">
    <property type="entry name" value="Lipocalin_5"/>
    <property type="match status" value="1"/>
</dbReference>
<evidence type="ECO:0000259" key="1">
    <source>
        <dbReference type="Pfam" id="PF13924"/>
    </source>
</evidence>
<dbReference type="Proteomes" id="UP001480595">
    <property type="component" value="Unassembled WGS sequence"/>
</dbReference>
<dbReference type="GeneID" id="92085232"/>